<dbReference type="GO" id="GO:0005524">
    <property type="term" value="F:ATP binding"/>
    <property type="evidence" value="ECO:0007669"/>
    <property type="project" value="UniProtKB-KW"/>
</dbReference>
<keyword evidence="2 5" id="KW-0067">ATP-binding</keyword>
<dbReference type="InterPro" id="IPR003439">
    <property type="entry name" value="ABC_transporter-like_ATP-bd"/>
</dbReference>
<dbReference type="GO" id="GO:0016887">
    <property type="term" value="F:ATP hydrolysis activity"/>
    <property type="evidence" value="ECO:0007669"/>
    <property type="project" value="InterPro"/>
</dbReference>
<comment type="caution">
    <text evidence="5">The sequence shown here is derived from an EMBL/GenBank/DDBJ whole genome shotgun (WGS) entry which is preliminary data.</text>
</comment>
<keyword evidence="6" id="KW-1185">Reference proteome</keyword>
<evidence type="ECO:0000256" key="3">
    <source>
        <dbReference type="SAM" id="MobiDB-lite"/>
    </source>
</evidence>
<name>A0A5C5ZK69_9BACT</name>
<dbReference type="Proteomes" id="UP000316213">
    <property type="component" value="Unassembled WGS sequence"/>
</dbReference>
<protein>
    <submittedName>
        <fullName evidence="5">ABC transporter ATP-binding protein YtrB</fullName>
    </submittedName>
</protein>
<evidence type="ECO:0000313" key="6">
    <source>
        <dbReference type="Proteomes" id="UP000316213"/>
    </source>
</evidence>
<gene>
    <name evidence="5" type="primary">ytrB_3</name>
    <name evidence="5" type="ORF">Pla100_59040</name>
</gene>
<dbReference type="PROSITE" id="PS50893">
    <property type="entry name" value="ABC_TRANSPORTER_2"/>
    <property type="match status" value="1"/>
</dbReference>
<dbReference type="SUPFAM" id="SSF52540">
    <property type="entry name" value="P-loop containing nucleoside triphosphate hydrolases"/>
    <property type="match status" value="1"/>
</dbReference>
<dbReference type="CDD" id="cd03230">
    <property type="entry name" value="ABC_DR_subfamily_A"/>
    <property type="match status" value="1"/>
</dbReference>
<accession>A0A5C5ZK69</accession>
<dbReference type="Gene3D" id="3.40.50.300">
    <property type="entry name" value="P-loop containing nucleotide triphosphate hydrolases"/>
    <property type="match status" value="1"/>
</dbReference>
<feature type="region of interest" description="Disordered" evidence="3">
    <location>
        <begin position="1"/>
        <end position="49"/>
    </location>
</feature>
<reference evidence="5 6" key="1">
    <citation type="submission" date="2019-02" db="EMBL/GenBank/DDBJ databases">
        <title>Deep-cultivation of Planctomycetes and their phenomic and genomic characterization uncovers novel biology.</title>
        <authorList>
            <person name="Wiegand S."/>
            <person name="Jogler M."/>
            <person name="Boedeker C."/>
            <person name="Pinto D."/>
            <person name="Vollmers J."/>
            <person name="Rivas-Marin E."/>
            <person name="Kohn T."/>
            <person name="Peeters S.H."/>
            <person name="Heuer A."/>
            <person name="Rast P."/>
            <person name="Oberbeckmann S."/>
            <person name="Bunk B."/>
            <person name="Jeske O."/>
            <person name="Meyerdierks A."/>
            <person name="Storesund J.E."/>
            <person name="Kallscheuer N."/>
            <person name="Luecker S."/>
            <person name="Lage O.M."/>
            <person name="Pohl T."/>
            <person name="Merkel B.J."/>
            <person name="Hornburger P."/>
            <person name="Mueller R.-W."/>
            <person name="Bruemmer F."/>
            <person name="Labrenz M."/>
            <person name="Spormann A.M."/>
            <person name="Op Den Camp H."/>
            <person name="Overmann J."/>
            <person name="Amann R."/>
            <person name="Jetten M.S.M."/>
            <person name="Mascher T."/>
            <person name="Medema M.H."/>
            <person name="Devos D.P."/>
            <person name="Kaster A.-K."/>
            <person name="Ovreas L."/>
            <person name="Rohde M."/>
            <person name="Galperin M.Y."/>
            <person name="Jogler C."/>
        </authorList>
    </citation>
    <scope>NUCLEOTIDE SEQUENCE [LARGE SCALE GENOMIC DNA]</scope>
    <source>
        <strain evidence="5 6">Pla100</strain>
    </source>
</reference>
<dbReference type="InterPro" id="IPR027417">
    <property type="entry name" value="P-loop_NTPase"/>
</dbReference>
<dbReference type="EMBL" id="SJPM01000026">
    <property type="protein sequence ID" value="TWT87809.1"/>
    <property type="molecule type" value="Genomic_DNA"/>
</dbReference>
<dbReference type="Pfam" id="PF00005">
    <property type="entry name" value="ABC_tran"/>
    <property type="match status" value="1"/>
</dbReference>
<evidence type="ECO:0000313" key="5">
    <source>
        <dbReference type="EMBL" id="TWT87809.1"/>
    </source>
</evidence>
<dbReference type="AlphaFoldDB" id="A0A5C5ZK69"/>
<dbReference type="PANTHER" id="PTHR43158">
    <property type="entry name" value="SKFA PEPTIDE EXPORT ATP-BINDING PROTEIN SKFE"/>
    <property type="match status" value="1"/>
</dbReference>
<keyword evidence="1" id="KW-0547">Nucleotide-binding</keyword>
<feature type="domain" description="ABC transporter" evidence="4">
    <location>
        <begin position="54"/>
        <end position="279"/>
    </location>
</feature>
<evidence type="ECO:0000259" key="4">
    <source>
        <dbReference type="PROSITE" id="PS50893"/>
    </source>
</evidence>
<evidence type="ECO:0000256" key="1">
    <source>
        <dbReference type="ARBA" id="ARBA00022741"/>
    </source>
</evidence>
<organism evidence="5 6">
    <name type="scientific">Neorhodopirellula pilleata</name>
    <dbReference type="NCBI Taxonomy" id="2714738"/>
    <lineage>
        <taxon>Bacteria</taxon>
        <taxon>Pseudomonadati</taxon>
        <taxon>Planctomycetota</taxon>
        <taxon>Planctomycetia</taxon>
        <taxon>Pirellulales</taxon>
        <taxon>Pirellulaceae</taxon>
        <taxon>Neorhodopirellula</taxon>
    </lineage>
</organism>
<evidence type="ECO:0000256" key="2">
    <source>
        <dbReference type="ARBA" id="ARBA00022840"/>
    </source>
</evidence>
<dbReference type="PROSITE" id="PS00211">
    <property type="entry name" value="ABC_TRANSPORTER_1"/>
    <property type="match status" value="1"/>
</dbReference>
<dbReference type="SMART" id="SM00382">
    <property type="entry name" value="AAA"/>
    <property type="match status" value="1"/>
</dbReference>
<proteinExistence type="predicted"/>
<dbReference type="PANTHER" id="PTHR43158:SF10">
    <property type="entry name" value="ABC TRANSPORTER ATP-BINDING PROTEIN YTRB"/>
    <property type="match status" value="1"/>
</dbReference>
<sequence>MNEAQDLASEAESRVAPETGLQPAGVQPAGVQPAGVQPAGVQPAGFQPSDSPAIVARDLQMHFRGCDALRGVDLTVEPGTVFALLGENGAGKTTLIRIMTGFQKPSAGTCEIGGLDPVRQPLEIRRRIGYVSDSPALYDWMSVGEIGWFTASFYPEGFLEAYRESIARYGIPEDRKIRHLSKGQRAKVALSLALAHDPELLILDEPTSGLDPMVRREFLESMIGRAASGRTVFLSSHQISEVERVADTIAILHEGRIRTCEPLDQLKNSMTEVTINVEDPLVTTPVPPEPAEVLHESIDGRQRQMIVKHFDESMIAEMRNSTSVTSVRTRAMSLEEIFIAYTKRVPATPMGR</sequence>
<dbReference type="InterPro" id="IPR003593">
    <property type="entry name" value="AAA+_ATPase"/>
</dbReference>
<dbReference type="InterPro" id="IPR017871">
    <property type="entry name" value="ABC_transporter-like_CS"/>
</dbReference>